<protein>
    <recommendedName>
        <fullName evidence="1">Formyl transferase N-terminal domain-containing protein</fullName>
    </recommendedName>
</protein>
<evidence type="ECO:0000313" key="3">
    <source>
        <dbReference type="Proteomes" id="UP001199642"/>
    </source>
</evidence>
<organism evidence="2 3">
    <name type="scientific">Microbacterium resistens</name>
    <dbReference type="NCBI Taxonomy" id="156977"/>
    <lineage>
        <taxon>Bacteria</taxon>
        <taxon>Bacillati</taxon>
        <taxon>Actinomycetota</taxon>
        <taxon>Actinomycetes</taxon>
        <taxon>Micrococcales</taxon>
        <taxon>Microbacteriaceae</taxon>
        <taxon>Microbacterium</taxon>
    </lineage>
</organism>
<sequence length="212" mass="22786">MTSIYLAGSGSFGLAVAEALAGDGHALAGLCSPAEGRRGGRDVLATYGERTGIPWTDVRRLAPEHVPDGVGLILTAHSHAFVGRRTRACAPLALGYHPSLLPLHRGRDAVKWQARMHERVVGGTIYHLTDRVDGGPIALQRHLVVPPGLDASALWSRHLFPLGVELIREAAQLANVPQRVPVRPQDDKLATWEPSFDSAPVHRPELLELTAG</sequence>
<gene>
    <name evidence="2" type="ORF">K8F61_17230</name>
</gene>
<name>A0ABY3RV71_9MICO</name>
<dbReference type="Proteomes" id="UP001199642">
    <property type="component" value="Chromosome"/>
</dbReference>
<dbReference type="InterPro" id="IPR002376">
    <property type="entry name" value="Formyl_transf_N"/>
</dbReference>
<dbReference type="InterPro" id="IPR036477">
    <property type="entry name" value="Formyl_transf_N_sf"/>
</dbReference>
<evidence type="ECO:0000259" key="1">
    <source>
        <dbReference type="Pfam" id="PF00551"/>
    </source>
</evidence>
<reference evidence="2 3" key="1">
    <citation type="submission" date="2023-01" db="EMBL/GenBank/DDBJ databases">
        <title>Characterization of estradiol degrading bacteria Microbacterium sp. MZT7 and reveal degrading genes through genome analysis.</title>
        <authorList>
            <person name="Hao P."/>
            <person name="Gao Y."/>
        </authorList>
    </citation>
    <scope>NUCLEOTIDE SEQUENCE [LARGE SCALE GENOMIC DNA]</scope>
    <source>
        <strain evidence="2 3">MZT7</strain>
    </source>
</reference>
<dbReference type="RefSeq" id="WP_231820064.1">
    <property type="nucleotide sequence ID" value="NZ_CP082781.1"/>
</dbReference>
<keyword evidence="3" id="KW-1185">Reference proteome</keyword>
<dbReference type="Gene3D" id="3.40.50.170">
    <property type="entry name" value="Formyl transferase, N-terminal domain"/>
    <property type="match status" value="1"/>
</dbReference>
<accession>A0ABY3RV71</accession>
<feature type="domain" description="Formyl transferase N-terminal" evidence="1">
    <location>
        <begin position="93"/>
        <end position="157"/>
    </location>
</feature>
<dbReference type="EMBL" id="CP082781">
    <property type="protein sequence ID" value="UGS26347.1"/>
    <property type="molecule type" value="Genomic_DNA"/>
</dbReference>
<evidence type="ECO:0000313" key="2">
    <source>
        <dbReference type="EMBL" id="UGS26347.1"/>
    </source>
</evidence>
<dbReference type="SUPFAM" id="SSF53328">
    <property type="entry name" value="Formyltransferase"/>
    <property type="match status" value="1"/>
</dbReference>
<proteinExistence type="predicted"/>
<dbReference type="Pfam" id="PF00551">
    <property type="entry name" value="Formyl_trans_N"/>
    <property type="match status" value="1"/>
</dbReference>